<accession>A6FY86</accession>
<reference evidence="3 4" key="1">
    <citation type="submission" date="2007-06" db="EMBL/GenBank/DDBJ databases">
        <authorList>
            <person name="Shimkets L."/>
            <person name="Ferriera S."/>
            <person name="Johnson J."/>
            <person name="Kravitz S."/>
            <person name="Beeson K."/>
            <person name="Sutton G."/>
            <person name="Rogers Y.-H."/>
            <person name="Friedman R."/>
            <person name="Frazier M."/>
            <person name="Venter J.C."/>
        </authorList>
    </citation>
    <scope>NUCLEOTIDE SEQUENCE [LARGE SCALE GENOMIC DNA]</scope>
    <source>
        <strain evidence="3 4">SIR-1</strain>
    </source>
</reference>
<gene>
    <name evidence="3" type="ORF">PPSIR1_39780</name>
</gene>
<name>A6FY86_9BACT</name>
<dbReference type="InterPro" id="IPR036282">
    <property type="entry name" value="Glutathione-S-Trfase_C_sf"/>
</dbReference>
<proteinExistence type="predicted"/>
<organism evidence="3 4">
    <name type="scientific">Plesiocystis pacifica SIR-1</name>
    <dbReference type="NCBI Taxonomy" id="391625"/>
    <lineage>
        <taxon>Bacteria</taxon>
        <taxon>Pseudomonadati</taxon>
        <taxon>Myxococcota</taxon>
        <taxon>Polyangia</taxon>
        <taxon>Nannocystales</taxon>
        <taxon>Nannocystaceae</taxon>
        <taxon>Plesiocystis</taxon>
    </lineage>
</organism>
<evidence type="ECO:0000313" key="3">
    <source>
        <dbReference type="EMBL" id="EDM81465.1"/>
    </source>
</evidence>
<dbReference type="InterPro" id="IPR036249">
    <property type="entry name" value="Thioredoxin-like_sf"/>
</dbReference>
<feature type="chain" id="PRO_5002697214" evidence="1">
    <location>
        <begin position="21"/>
        <end position="213"/>
    </location>
</feature>
<comment type="caution">
    <text evidence="3">The sequence shown here is derived from an EMBL/GenBank/DDBJ whole genome shotgun (WGS) entry which is preliminary data.</text>
</comment>
<dbReference type="GO" id="GO:0016740">
    <property type="term" value="F:transferase activity"/>
    <property type="evidence" value="ECO:0007669"/>
    <property type="project" value="UniProtKB-KW"/>
</dbReference>
<dbReference type="PANTHER" id="PTHR44051:SF8">
    <property type="entry name" value="GLUTATHIONE S-TRANSFERASE GSTA"/>
    <property type="match status" value="1"/>
</dbReference>
<dbReference type="Pfam" id="PF13409">
    <property type="entry name" value="GST_N_2"/>
    <property type="match status" value="1"/>
</dbReference>
<dbReference type="InterPro" id="IPR004045">
    <property type="entry name" value="Glutathione_S-Trfase_N"/>
</dbReference>
<evidence type="ECO:0000313" key="4">
    <source>
        <dbReference type="Proteomes" id="UP000005801"/>
    </source>
</evidence>
<dbReference type="Gene3D" id="1.20.1050.10">
    <property type="match status" value="1"/>
</dbReference>
<dbReference type="PROSITE" id="PS50405">
    <property type="entry name" value="GST_CTER"/>
    <property type="match status" value="1"/>
</dbReference>
<dbReference type="STRING" id="391625.PPSIR1_39780"/>
<evidence type="ECO:0000256" key="1">
    <source>
        <dbReference type="SAM" id="SignalP"/>
    </source>
</evidence>
<feature type="signal peptide" evidence="1">
    <location>
        <begin position="1"/>
        <end position="20"/>
    </location>
</feature>
<dbReference type="eggNOG" id="COG0625">
    <property type="taxonomic scope" value="Bacteria"/>
</dbReference>
<dbReference type="CDD" id="cd03057">
    <property type="entry name" value="GST_N_Beta"/>
    <property type="match status" value="1"/>
</dbReference>
<dbReference type="OrthoDB" id="8772754at2"/>
<dbReference type="InterPro" id="IPR004046">
    <property type="entry name" value="GST_C"/>
</dbReference>
<protein>
    <submittedName>
        <fullName evidence="3">Glutathione S-transferase</fullName>
    </submittedName>
</protein>
<keyword evidence="1" id="KW-0732">Signal</keyword>
<evidence type="ECO:0000259" key="2">
    <source>
        <dbReference type="PROSITE" id="PS50405"/>
    </source>
</evidence>
<dbReference type="Pfam" id="PF00043">
    <property type="entry name" value="GST_C"/>
    <property type="match status" value="1"/>
</dbReference>
<dbReference type="EMBL" id="ABCS01000003">
    <property type="protein sequence ID" value="EDM81465.1"/>
    <property type="molecule type" value="Genomic_DNA"/>
</dbReference>
<dbReference type="Gene3D" id="3.40.30.10">
    <property type="entry name" value="Glutaredoxin"/>
    <property type="match status" value="1"/>
</dbReference>
<dbReference type="InterPro" id="IPR010987">
    <property type="entry name" value="Glutathione-S-Trfase_C-like"/>
</dbReference>
<sequence length="213" mass="23321">MTERWTLYAAPMTCAMAVHAALLEAGLEPERDFEVRWVHRGPGRQIAEAEFAALNAKRRVPCLVTPDGELLTEIVGVLAHLDTLHGPPRSPAERRRLIEWLAFVATEFHQAILGPMFDPQSPEAAKADGAQRLLPPLLEVVAAHLETRDFAVGASPSGADYYLGWALALARFGAREAVAHPALLAYLERLSAIEGFQKAQAINLERYRALAVA</sequence>
<dbReference type="AlphaFoldDB" id="A6FY86"/>
<keyword evidence="4" id="KW-1185">Reference proteome</keyword>
<dbReference type="PANTHER" id="PTHR44051">
    <property type="entry name" value="GLUTATHIONE S-TRANSFERASE-RELATED"/>
    <property type="match status" value="1"/>
</dbReference>
<dbReference type="RefSeq" id="WP_006969435.1">
    <property type="nucleotide sequence ID" value="NZ_ABCS01000003.1"/>
</dbReference>
<dbReference type="Proteomes" id="UP000005801">
    <property type="component" value="Unassembled WGS sequence"/>
</dbReference>
<keyword evidence="3" id="KW-0808">Transferase</keyword>
<dbReference type="SUPFAM" id="SSF52833">
    <property type="entry name" value="Thioredoxin-like"/>
    <property type="match status" value="1"/>
</dbReference>
<dbReference type="SUPFAM" id="SSF47616">
    <property type="entry name" value="GST C-terminal domain-like"/>
    <property type="match status" value="1"/>
</dbReference>
<feature type="domain" description="GST C-terminal" evidence="2">
    <location>
        <begin position="90"/>
        <end position="210"/>
    </location>
</feature>